<keyword evidence="1 3" id="KW-0853">WD repeat</keyword>
<organism evidence="4 5">
    <name type="scientific">Grifola frondosa</name>
    <name type="common">Maitake</name>
    <name type="synonym">Polyporus frondosus</name>
    <dbReference type="NCBI Taxonomy" id="5627"/>
    <lineage>
        <taxon>Eukaryota</taxon>
        <taxon>Fungi</taxon>
        <taxon>Dikarya</taxon>
        <taxon>Basidiomycota</taxon>
        <taxon>Agaricomycotina</taxon>
        <taxon>Agaricomycetes</taxon>
        <taxon>Polyporales</taxon>
        <taxon>Grifolaceae</taxon>
        <taxon>Grifola</taxon>
    </lineage>
</organism>
<dbReference type="PANTHER" id="PTHR19848">
    <property type="entry name" value="WD40 REPEAT PROTEIN"/>
    <property type="match status" value="1"/>
</dbReference>
<dbReference type="Proteomes" id="UP000092993">
    <property type="component" value="Unassembled WGS sequence"/>
</dbReference>
<accession>A0A1C7MG16</accession>
<dbReference type="PROSITE" id="PS50294">
    <property type="entry name" value="WD_REPEATS_REGION"/>
    <property type="match status" value="1"/>
</dbReference>
<proteinExistence type="predicted"/>
<dbReference type="PANTHER" id="PTHR19848:SF8">
    <property type="entry name" value="F-BOX AND WD REPEAT DOMAIN CONTAINING 7"/>
    <property type="match status" value="1"/>
</dbReference>
<gene>
    <name evidence="4" type="ORF">A0H81_04864</name>
</gene>
<dbReference type="PROSITE" id="PS50082">
    <property type="entry name" value="WD_REPEATS_2"/>
    <property type="match status" value="1"/>
</dbReference>
<sequence length="88" mass="9601">MTLRGHASPLNAASYSLDGIRLVTGADDGAWRLWDALPSGPVVNPEEHTTWITAYAFSHGRSFFAMGGDHNDPTVRLWNAITGKTYVL</sequence>
<dbReference type="InterPro" id="IPR036322">
    <property type="entry name" value="WD40_repeat_dom_sf"/>
</dbReference>
<keyword evidence="5" id="KW-1185">Reference proteome</keyword>
<evidence type="ECO:0000313" key="5">
    <source>
        <dbReference type="Proteomes" id="UP000092993"/>
    </source>
</evidence>
<feature type="repeat" description="WD" evidence="3">
    <location>
        <begin position="3"/>
        <end position="35"/>
    </location>
</feature>
<dbReference type="STRING" id="5627.A0A1C7MG16"/>
<dbReference type="OrthoDB" id="2615105at2759"/>
<evidence type="ECO:0000256" key="3">
    <source>
        <dbReference type="PROSITE-ProRule" id="PRU00221"/>
    </source>
</evidence>
<dbReference type="InterPro" id="IPR015943">
    <property type="entry name" value="WD40/YVTN_repeat-like_dom_sf"/>
</dbReference>
<evidence type="ECO:0000256" key="2">
    <source>
        <dbReference type="ARBA" id="ARBA00022737"/>
    </source>
</evidence>
<dbReference type="SUPFAM" id="SSF50978">
    <property type="entry name" value="WD40 repeat-like"/>
    <property type="match status" value="1"/>
</dbReference>
<evidence type="ECO:0000313" key="4">
    <source>
        <dbReference type="EMBL" id="OBZ75547.1"/>
    </source>
</evidence>
<protein>
    <submittedName>
        <fullName evidence="4">Uncharacterized protein</fullName>
    </submittedName>
</protein>
<reference evidence="4 5" key="1">
    <citation type="submission" date="2016-03" db="EMBL/GenBank/DDBJ databases">
        <title>Whole genome sequencing of Grifola frondosa 9006-11.</title>
        <authorList>
            <person name="Min B."/>
            <person name="Park H."/>
            <person name="Kim J.-G."/>
            <person name="Cho H."/>
            <person name="Oh Y.-L."/>
            <person name="Kong W.-S."/>
            <person name="Choi I.-G."/>
        </authorList>
    </citation>
    <scope>NUCLEOTIDE SEQUENCE [LARGE SCALE GENOMIC DNA]</scope>
    <source>
        <strain evidence="4 5">9006-11</strain>
    </source>
</reference>
<dbReference type="AlphaFoldDB" id="A0A1C7MG16"/>
<comment type="caution">
    <text evidence="4">The sequence shown here is derived from an EMBL/GenBank/DDBJ whole genome shotgun (WGS) entry which is preliminary data.</text>
</comment>
<keyword evidence="2" id="KW-0677">Repeat</keyword>
<dbReference type="SMART" id="SM00320">
    <property type="entry name" value="WD40"/>
    <property type="match status" value="2"/>
</dbReference>
<name>A0A1C7MG16_GRIFR</name>
<dbReference type="InterPro" id="IPR001680">
    <property type="entry name" value="WD40_rpt"/>
</dbReference>
<dbReference type="Gene3D" id="2.130.10.10">
    <property type="entry name" value="YVTN repeat-like/Quinoprotein amine dehydrogenase"/>
    <property type="match status" value="1"/>
</dbReference>
<dbReference type="EMBL" id="LUGG01000004">
    <property type="protein sequence ID" value="OBZ75547.1"/>
    <property type="molecule type" value="Genomic_DNA"/>
</dbReference>
<dbReference type="Pfam" id="PF00400">
    <property type="entry name" value="WD40"/>
    <property type="match status" value="2"/>
</dbReference>
<evidence type="ECO:0000256" key="1">
    <source>
        <dbReference type="ARBA" id="ARBA00022574"/>
    </source>
</evidence>